<evidence type="ECO:0000259" key="2">
    <source>
        <dbReference type="Pfam" id="PF17800"/>
    </source>
</evidence>
<dbReference type="Pfam" id="PF17800">
    <property type="entry name" value="NPL"/>
    <property type="match status" value="1"/>
</dbReference>
<comment type="caution">
    <text evidence="3">The sequence shown here is derived from an EMBL/GenBank/DDBJ whole genome shotgun (WGS) entry which is preliminary data.</text>
</comment>
<feature type="domain" description="Nucleoplasmin-like" evidence="2">
    <location>
        <begin position="15"/>
        <end position="90"/>
    </location>
</feature>
<proteinExistence type="predicted"/>
<evidence type="ECO:0000313" key="4">
    <source>
        <dbReference type="Proteomes" id="UP000023152"/>
    </source>
</evidence>
<protein>
    <recommendedName>
        <fullName evidence="2">Nucleoplasmin-like domain-containing protein</fullName>
    </recommendedName>
</protein>
<organism evidence="3 4">
    <name type="scientific">Reticulomyxa filosa</name>
    <dbReference type="NCBI Taxonomy" id="46433"/>
    <lineage>
        <taxon>Eukaryota</taxon>
        <taxon>Sar</taxon>
        <taxon>Rhizaria</taxon>
        <taxon>Retaria</taxon>
        <taxon>Foraminifera</taxon>
        <taxon>Monothalamids</taxon>
        <taxon>Reticulomyxidae</taxon>
        <taxon>Reticulomyxa</taxon>
    </lineage>
</organism>
<evidence type="ECO:0000256" key="1">
    <source>
        <dbReference type="SAM" id="MobiDB-lite"/>
    </source>
</evidence>
<dbReference type="Proteomes" id="UP000023152">
    <property type="component" value="Unassembled WGS sequence"/>
</dbReference>
<dbReference type="InterPro" id="IPR041232">
    <property type="entry name" value="NPL"/>
</dbReference>
<keyword evidence="4" id="KW-1185">Reference proteome</keyword>
<accession>X6P1L2</accession>
<sequence length="241" mass="26779">MSDTASEQLPSIDLFWKATVTEEGLVVSRVENYFVRITNASLGPDAQKNTRTFLQIVQAGDDDNESPGIICTLKNGYETHPLDLLVTEKLVFLSQKIKTKQNKYNPFPFPSDDVQLTLKGENLSPIHLVGYLSPAEQYIGDDSLDIDDEDFADAEEADEEAIEEELKKLKASKIKNEFVINRQEKPGKKRNAPEATGEEEKSAPLPAKKQKIASGEAKPVAPKKDAKPAQKNQGQNNQRPK</sequence>
<dbReference type="Gene3D" id="2.60.120.340">
    <property type="entry name" value="Nucleoplasmin core domain"/>
    <property type="match status" value="1"/>
</dbReference>
<reference evidence="3 4" key="1">
    <citation type="journal article" date="2013" name="Curr. Biol.">
        <title>The Genome of the Foraminiferan Reticulomyxa filosa.</title>
        <authorList>
            <person name="Glockner G."/>
            <person name="Hulsmann N."/>
            <person name="Schleicher M."/>
            <person name="Noegel A.A."/>
            <person name="Eichinger L."/>
            <person name="Gallinger C."/>
            <person name="Pawlowski J."/>
            <person name="Sierra R."/>
            <person name="Euteneuer U."/>
            <person name="Pillet L."/>
            <person name="Moustafa A."/>
            <person name="Platzer M."/>
            <person name="Groth M."/>
            <person name="Szafranski K."/>
            <person name="Schliwa M."/>
        </authorList>
    </citation>
    <scope>NUCLEOTIDE SEQUENCE [LARGE SCALE GENOMIC DNA]</scope>
</reference>
<evidence type="ECO:0000313" key="3">
    <source>
        <dbReference type="EMBL" id="ETO31949.1"/>
    </source>
</evidence>
<dbReference type="EMBL" id="ASPP01004583">
    <property type="protein sequence ID" value="ETO31949.1"/>
    <property type="molecule type" value="Genomic_DNA"/>
</dbReference>
<dbReference type="AlphaFoldDB" id="X6P1L2"/>
<gene>
    <name evidence="3" type="ORF">RFI_05168</name>
</gene>
<feature type="compositionally biased region" description="Polar residues" evidence="1">
    <location>
        <begin position="230"/>
        <end position="241"/>
    </location>
</feature>
<name>X6P1L2_RETFI</name>
<feature type="region of interest" description="Disordered" evidence="1">
    <location>
        <begin position="177"/>
        <end position="241"/>
    </location>
</feature>